<evidence type="ECO:0000313" key="3">
    <source>
        <dbReference type="Proteomes" id="UP001652740"/>
    </source>
</evidence>
<name>A0A6J1W8V1_GALME</name>
<feature type="chain" id="PRO_5046765216" evidence="2">
    <location>
        <begin position="30"/>
        <end position="436"/>
    </location>
</feature>
<dbReference type="InterPro" id="IPR004963">
    <property type="entry name" value="PAE/NOTUM"/>
</dbReference>
<dbReference type="GeneID" id="113509776"/>
<keyword evidence="2" id="KW-0732">Signal</keyword>
<gene>
    <name evidence="4" type="primary">LOC113509776</name>
</gene>
<keyword evidence="3" id="KW-1185">Reference proteome</keyword>
<dbReference type="FunCoup" id="A0A6J1W8V1">
    <property type="interactions" value="60"/>
</dbReference>
<evidence type="ECO:0000256" key="1">
    <source>
        <dbReference type="ARBA" id="ARBA00010213"/>
    </source>
</evidence>
<accession>A0A6J1W8V1</accession>
<dbReference type="AlphaFoldDB" id="A0A6J1W8V1"/>
<comment type="similarity">
    <text evidence="1">Belongs to the pectinacetylesterase family. Notum subfamily.</text>
</comment>
<dbReference type="Pfam" id="PF03283">
    <property type="entry name" value="PAE"/>
    <property type="match status" value="1"/>
</dbReference>
<dbReference type="RefSeq" id="XP_026748996.2">
    <property type="nucleotide sequence ID" value="XM_026893195.3"/>
</dbReference>
<evidence type="ECO:0000256" key="2">
    <source>
        <dbReference type="SAM" id="SignalP"/>
    </source>
</evidence>
<dbReference type="KEGG" id="gmw:113509776"/>
<dbReference type="GO" id="GO:0016787">
    <property type="term" value="F:hydrolase activity"/>
    <property type="evidence" value="ECO:0007669"/>
    <property type="project" value="InterPro"/>
</dbReference>
<organism evidence="3 4">
    <name type="scientific">Galleria mellonella</name>
    <name type="common">Greater wax moth</name>
    <dbReference type="NCBI Taxonomy" id="7137"/>
    <lineage>
        <taxon>Eukaryota</taxon>
        <taxon>Metazoa</taxon>
        <taxon>Ecdysozoa</taxon>
        <taxon>Arthropoda</taxon>
        <taxon>Hexapoda</taxon>
        <taxon>Insecta</taxon>
        <taxon>Pterygota</taxon>
        <taxon>Neoptera</taxon>
        <taxon>Endopterygota</taxon>
        <taxon>Lepidoptera</taxon>
        <taxon>Glossata</taxon>
        <taxon>Ditrysia</taxon>
        <taxon>Pyraloidea</taxon>
        <taxon>Pyralidae</taxon>
        <taxon>Galleriinae</taxon>
        <taxon>Galleria</taxon>
    </lineage>
</organism>
<reference evidence="4" key="1">
    <citation type="submission" date="2025-08" db="UniProtKB">
        <authorList>
            <consortium name="RefSeq"/>
        </authorList>
    </citation>
    <scope>IDENTIFICATION</scope>
    <source>
        <tissue evidence="4">Whole larvae</tissue>
    </source>
</reference>
<dbReference type="PANTHER" id="PTHR21562:SF122">
    <property type="entry name" value="PALMITOLEOYL-PROTEIN CARBOXYLESTERASE NOTUM"/>
    <property type="match status" value="1"/>
</dbReference>
<feature type="signal peptide" evidence="2">
    <location>
        <begin position="1"/>
        <end position="29"/>
    </location>
</feature>
<proteinExistence type="inferred from homology"/>
<protein>
    <submittedName>
        <fullName evidence="4">Palmitoleoyl-protein carboxylesterase NOTUM</fullName>
    </submittedName>
</protein>
<sequence length="436" mass="48454">MRARRRGGYRRTYWNWILWTLCMVLCAAGESVAAPDRLKLVWLTNTTLTCNDGTPAGYYIRRGTNTQHWVVYLEGGGYCWDASSCGARWRRRPALMSSSKWSRFRRAPALLSDDPEANPLWHDSNHVLLPYCTSDMWAGTRITRRFNTSFAFTGRLIVRSVLMELLHNGLTGRLLLVGSSAGGAGVMLHADAARRMLRSHGVRVAAVADSGWFLDRPARARRSSANAVAKFGHSLWHGTPPPACVRRYPTEPWLCYFGYRLYPHIRTPLFVFQYLFDSAQLAAEGVRSPRTREQWDAVHQTGAALRSSLKHVRATFAPACLAHGALARPEWLAINVSGVTLPRAIGCWEQRLGSGGKRARAGCAPRRLIERCSWPQCNSSCPRLRDPRTGEEVALASLLQSFGLDVSGAAAAMGLDARALSRMSRAELLPLLAPHT</sequence>
<dbReference type="Proteomes" id="UP001652740">
    <property type="component" value="Unplaced"/>
</dbReference>
<dbReference type="PANTHER" id="PTHR21562">
    <property type="entry name" value="NOTUM-RELATED"/>
    <property type="match status" value="1"/>
</dbReference>
<dbReference type="InParanoid" id="A0A6J1W8V1"/>
<evidence type="ECO:0000313" key="4">
    <source>
        <dbReference type="RefSeq" id="XP_026748996.2"/>
    </source>
</evidence>